<dbReference type="HOGENOM" id="CLU_2073506_0_0_1"/>
<dbReference type="InParanoid" id="A0A067PCI0"/>
<organism evidence="1 2">
    <name type="scientific">Jaapia argillacea MUCL 33604</name>
    <dbReference type="NCBI Taxonomy" id="933084"/>
    <lineage>
        <taxon>Eukaryota</taxon>
        <taxon>Fungi</taxon>
        <taxon>Dikarya</taxon>
        <taxon>Basidiomycota</taxon>
        <taxon>Agaricomycotina</taxon>
        <taxon>Agaricomycetes</taxon>
        <taxon>Agaricomycetidae</taxon>
        <taxon>Jaapiales</taxon>
        <taxon>Jaapiaceae</taxon>
        <taxon>Jaapia</taxon>
    </lineage>
</organism>
<protein>
    <submittedName>
        <fullName evidence="1">Uncharacterized protein</fullName>
    </submittedName>
</protein>
<reference evidence="2" key="1">
    <citation type="journal article" date="2014" name="Proc. Natl. Acad. Sci. U.S.A.">
        <title>Extensive sampling of basidiomycete genomes demonstrates inadequacy of the white-rot/brown-rot paradigm for wood decay fungi.</title>
        <authorList>
            <person name="Riley R."/>
            <person name="Salamov A.A."/>
            <person name="Brown D.W."/>
            <person name="Nagy L.G."/>
            <person name="Floudas D."/>
            <person name="Held B.W."/>
            <person name="Levasseur A."/>
            <person name="Lombard V."/>
            <person name="Morin E."/>
            <person name="Otillar R."/>
            <person name="Lindquist E.A."/>
            <person name="Sun H."/>
            <person name="LaButti K.M."/>
            <person name="Schmutz J."/>
            <person name="Jabbour D."/>
            <person name="Luo H."/>
            <person name="Baker S.E."/>
            <person name="Pisabarro A.G."/>
            <person name="Walton J.D."/>
            <person name="Blanchette R.A."/>
            <person name="Henrissat B."/>
            <person name="Martin F."/>
            <person name="Cullen D."/>
            <person name="Hibbett D.S."/>
            <person name="Grigoriev I.V."/>
        </authorList>
    </citation>
    <scope>NUCLEOTIDE SEQUENCE [LARGE SCALE GENOMIC DNA]</scope>
    <source>
        <strain evidence="2">MUCL 33604</strain>
    </source>
</reference>
<evidence type="ECO:0000313" key="2">
    <source>
        <dbReference type="Proteomes" id="UP000027265"/>
    </source>
</evidence>
<gene>
    <name evidence="1" type="ORF">JAAARDRAFT_198247</name>
</gene>
<accession>A0A067PCI0</accession>
<name>A0A067PCI0_9AGAM</name>
<sequence length="118" mass="12375">MAPSQQPHLPAGSNLTIAISPHNLQALALTCTHTLACTITLPGALTNTNAILTRTHTLARTLVPLPTPMPTRSLQVDSATLQEYPHTLTIPGALTIANTIITLTCTLTFANTNGLITS</sequence>
<evidence type="ECO:0000313" key="1">
    <source>
        <dbReference type="EMBL" id="KDQ52628.1"/>
    </source>
</evidence>
<keyword evidence="2" id="KW-1185">Reference proteome</keyword>
<dbReference type="AlphaFoldDB" id="A0A067PCI0"/>
<dbReference type="Proteomes" id="UP000027265">
    <property type="component" value="Unassembled WGS sequence"/>
</dbReference>
<proteinExistence type="predicted"/>
<dbReference type="EMBL" id="KL197739">
    <property type="protein sequence ID" value="KDQ52628.1"/>
    <property type="molecule type" value="Genomic_DNA"/>
</dbReference>